<comment type="subcellular location">
    <subcellularLocation>
        <location evidence="4">Cytoplasm</location>
    </subcellularLocation>
</comment>
<dbReference type="GO" id="GO:0047429">
    <property type="term" value="F:nucleoside triphosphate diphosphatase activity"/>
    <property type="evidence" value="ECO:0007669"/>
    <property type="project" value="UniProtKB-EC"/>
</dbReference>
<comment type="function">
    <text evidence="4">Nucleoside triphosphate pyrophosphatase. May have a dual role in cell division arrest and in preventing the incorporation of modified nucleotides into cellular nucleic acids.</text>
</comment>
<dbReference type="PANTHER" id="PTHR43213">
    <property type="entry name" value="BIFUNCTIONAL DTTP/UTP PYROPHOSPHATASE/METHYLTRANSFERASE PROTEIN-RELATED"/>
    <property type="match status" value="1"/>
</dbReference>
<dbReference type="Pfam" id="PF02545">
    <property type="entry name" value="Maf"/>
    <property type="match status" value="1"/>
</dbReference>
<dbReference type="AlphaFoldDB" id="A0A520MUG7"/>
<keyword evidence="3 4" id="KW-0546">Nucleotide metabolism</keyword>
<organism evidence="5 6">
    <name type="scientific">SAR86 cluster bacterium</name>
    <dbReference type="NCBI Taxonomy" id="2030880"/>
    <lineage>
        <taxon>Bacteria</taxon>
        <taxon>Pseudomonadati</taxon>
        <taxon>Pseudomonadota</taxon>
        <taxon>Gammaproteobacteria</taxon>
        <taxon>SAR86 cluster</taxon>
    </lineage>
</organism>
<name>A0A520MUG7_9GAMM</name>
<evidence type="ECO:0000313" key="5">
    <source>
        <dbReference type="EMBL" id="RZO24857.1"/>
    </source>
</evidence>
<dbReference type="HAMAP" id="MF_00528">
    <property type="entry name" value="Maf"/>
    <property type="match status" value="1"/>
</dbReference>
<dbReference type="EC" id="3.6.1.9" evidence="4"/>
<dbReference type="PANTHER" id="PTHR43213:SF5">
    <property type="entry name" value="BIFUNCTIONAL DTTP_UTP PYROPHOSPHATASE_METHYLTRANSFERASE PROTEIN-RELATED"/>
    <property type="match status" value="1"/>
</dbReference>
<gene>
    <name evidence="5" type="primary">maf</name>
    <name evidence="5" type="ORF">EVA99_00365</name>
</gene>
<dbReference type="Proteomes" id="UP000320146">
    <property type="component" value="Unassembled WGS sequence"/>
</dbReference>
<protein>
    <recommendedName>
        <fullName evidence="4">Nucleoside triphosphate pyrophosphatase</fullName>
        <ecNumber evidence="4">3.6.1.9</ecNumber>
    </recommendedName>
    <alternativeName>
        <fullName evidence="4">Nucleotide pyrophosphatase</fullName>
        <shortName evidence="4">Nucleotide PPase</shortName>
    </alternativeName>
</protein>
<dbReference type="NCBIfam" id="TIGR00172">
    <property type="entry name" value="maf"/>
    <property type="match status" value="1"/>
</dbReference>
<evidence type="ECO:0000256" key="2">
    <source>
        <dbReference type="ARBA" id="ARBA00022801"/>
    </source>
</evidence>
<dbReference type="InterPro" id="IPR003697">
    <property type="entry name" value="Maf-like"/>
</dbReference>
<evidence type="ECO:0000256" key="3">
    <source>
        <dbReference type="ARBA" id="ARBA00023080"/>
    </source>
</evidence>
<comment type="catalytic activity">
    <reaction evidence="4">
        <text>a 2'-deoxyribonucleoside 5'-triphosphate + H2O = a 2'-deoxyribonucleoside 5'-phosphate + diphosphate + H(+)</text>
        <dbReference type="Rhea" id="RHEA:44644"/>
        <dbReference type="ChEBI" id="CHEBI:15377"/>
        <dbReference type="ChEBI" id="CHEBI:15378"/>
        <dbReference type="ChEBI" id="CHEBI:33019"/>
        <dbReference type="ChEBI" id="CHEBI:61560"/>
        <dbReference type="ChEBI" id="CHEBI:65317"/>
        <dbReference type="EC" id="3.6.1.9"/>
    </reaction>
</comment>
<comment type="cofactor">
    <cofactor evidence="1 4">
        <name>a divalent metal cation</name>
        <dbReference type="ChEBI" id="CHEBI:60240"/>
    </cofactor>
</comment>
<dbReference type="Gene3D" id="3.90.950.10">
    <property type="match status" value="1"/>
</dbReference>
<comment type="caution">
    <text evidence="4">Lacks conserved residue(s) required for the propagation of feature annotation.</text>
</comment>
<reference evidence="5 6" key="1">
    <citation type="submission" date="2019-02" db="EMBL/GenBank/DDBJ databases">
        <title>Prokaryotic population dynamics and viral predation in marine succession experiment using metagenomics: the confinement effect.</title>
        <authorList>
            <person name="Haro-Moreno J.M."/>
            <person name="Rodriguez-Valera F."/>
            <person name="Lopez-Perez M."/>
        </authorList>
    </citation>
    <scope>NUCLEOTIDE SEQUENCE [LARGE SCALE GENOMIC DNA]</scope>
    <source>
        <strain evidence="5">MED-G166</strain>
    </source>
</reference>
<dbReference type="EMBL" id="SHBL01000002">
    <property type="protein sequence ID" value="RZO24857.1"/>
    <property type="molecule type" value="Genomic_DNA"/>
</dbReference>
<accession>A0A520MUG7</accession>
<comment type="catalytic activity">
    <reaction evidence="4">
        <text>a ribonucleoside 5'-triphosphate + H2O = a ribonucleoside 5'-phosphate + diphosphate + H(+)</text>
        <dbReference type="Rhea" id="RHEA:23996"/>
        <dbReference type="ChEBI" id="CHEBI:15377"/>
        <dbReference type="ChEBI" id="CHEBI:15378"/>
        <dbReference type="ChEBI" id="CHEBI:33019"/>
        <dbReference type="ChEBI" id="CHEBI:58043"/>
        <dbReference type="ChEBI" id="CHEBI:61557"/>
        <dbReference type="EC" id="3.6.1.9"/>
    </reaction>
</comment>
<dbReference type="CDD" id="cd00555">
    <property type="entry name" value="Maf"/>
    <property type="match status" value="1"/>
</dbReference>
<comment type="caution">
    <text evidence="5">The sequence shown here is derived from an EMBL/GenBank/DDBJ whole genome shotgun (WGS) entry which is preliminary data.</text>
</comment>
<evidence type="ECO:0000313" key="6">
    <source>
        <dbReference type="Proteomes" id="UP000320146"/>
    </source>
</evidence>
<keyword evidence="4" id="KW-0963">Cytoplasm</keyword>
<evidence type="ECO:0000256" key="4">
    <source>
        <dbReference type="HAMAP-Rule" id="MF_00528"/>
    </source>
</evidence>
<dbReference type="InterPro" id="IPR029001">
    <property type="entry name" value="ITPase-like_fam"/>
</dbReference>
<evidence type="ECO:0000256" key="1">
    <source>
        <dbReference type="ARBA" id="ARBA00001968"/>
    </source>
</evidence>
<comment type="similarity">
    <text evidence="4">Belongs to the Maf family.</text>
</comment>
<dbReference type="PIRSF" id="PIRSF006305">
    <property type="entry name" value="Maf"/>
    <property type="match status" value="1"/>
</dbReference>
<sequence length="192" mass="21270">MLLLLASASQRRTELLDLMGVNHKVIEQNFDEDSIIDKDPINCSQAIVIGKNKSARSLLESSEDCKLPVLTADTLVFTPDQEIVGKPNDYEHSRKLLREFSGKTHSVFSTVMVTYGDNSLIETCETKVSFKLMTEDEIEEYVLSEEGVGKAGAYGIHGPAGKYVSNIIGSYTNVVGLPVHETYEILRKLKIS</sequence>
<dbReference type="GO" id="GO:0005737">
    <property type="term" value="C:cytoplasm"/>
    <property type="evidence" value="ECO:0007669"/>
    <property type="project" value="UniProtKB-SubCell"/>
</dbReference>
<dbReference type="SUPFAM" id="SSF52972">
    <property type="entry name" value="ITPase-like"/>
    <property type="match status" value="1"/>
</dbReference>
<dbReference type="GO" id="GO:0009117">
    <property type="term" value="P:nucleotide metabolic process"/>
    <property type="evidence" value="ECO:0007669"/>
    <property type="project" value="UniProtKB-KW"/>
</dbReference>
<keyword evidence="2 4" id="KW-0378">Hydrolase</keyword>
<proteinExistence type="inferred from homology"/>
<feature type="active site" description="Proton acceptor" evidence="4">
    <location>
        <position position="73"/>
    </location>
</feature>